<dbReference type="AlphaFoldDB" id="U4QXW5"/>
<protein>
    <recommendedName>
        <fullName evidence="1">Glycine-rich domain-containing protein</fullName>
    </recommendedName>
</protein>
<sequence>MAEVYQKTTWIDHIVDPESGQVLQQGTRFTAEKMNNIEQGIEDAQNLASNTQSVLKQYTDDKIAELIASAPAALDTLNELSDALGADPNFATTITNLIGTKANQTDLDTHKLDYVRQPYSGRVDSDSTPTNYKVTLTPPLTAYEDGLPITIIPNVDCGESPTLDICGLGATPLLDAEGARLTTGVMKANKPYSFVRVGSNFFIRSGSGGKPLEVNYTGSCKIVAETATKGYIECYSSGTLSFIDRLPQTVDVFLVGGGGGGSSSGSTYTGGGGGGGGYTKTFFKVKPSTPIAIYVGAGGASGSSGGSSTYTGLTSASGGNGATSSNGANGGSAGGGGNILSSTTWSYNGVAGSNGGNGINPIYSSGGNSGAGVNGSGQGTPTTDFFGRIHAGGGAGGGGGNTSGSNYSGGGSGNAPGASAFITGSGSEGGLGTVGLVMSSGGPGGGGYGGGGGGGGYGSPRGNGGTGGSGIVIIRWGY</sequence>
<dbReference type="InterPro" id="IPR049304">
    <property type="entry name" value="Gly_rich_dom"/>
</dbReference>
<dbReference type="Proteomes" id="UP000016860">
    <property type="component" value="Unassembled WGS sequence"/>
</dbReference>
<evidence type="ECO:0000259" key="1">
    <source>
        <dbReference type="Pfam" id="PF21722"/>
    </source>
</evidence>
<feature type="domain" description="Glycine-rich" evidence="1">
    <location>
        <begin position="238"/>
        <end position="476"/>
    </location>
</feature>
<organism evidence="2 3">
    <name type="scientific">Ruminiclostridium papyrosolvens C7</name>
    <dbReference type="NCBI Taxonomy" id="1330534"/>
    <lineage>
        <taxon>Bacteria</taxon>
        <taxon>Bacillati</taxon>
        <taxon>Bacillota</taxon>
        <taxon>Clostridia</taxon>
        <taxon>Eubacteriales</taxon>
        <taxon>Oscillospiraceae</taxon>
        <taxon>Ruminiclostridium</taxon>
    </lineage>
</organism>
<accession>U4QXW5</accession>
<comment type="caution">
    <text evidence="2">The sequence shown here is derived from an EMBL/GenBank/DDBJ whole genome shotgun (WGS) entry which is preliminary data.</text>
</comment>
<reference evidence="2 3" key="1">
    <citation type="journal article" date="2013" name="Genome Announc.">
        <title>Draft Genome Sequence of the Cellulolytic Bacterium Clostridium papyrosolvens C7 (ATCC 700395).</title>
        <authorList>
            <person name="Zepeda V."/>
            <person name="Dassa B."/>
            <person name="Borovok I."/>
            <person name="Lamed R."/>
            <person name="Bayer E.A."/>
            <person name="Cate J.H."/>
        </authorList>
    </citation>
    <scope>NUCLEOTIDE SEQUENCE [LARGE SCALE GENOMIC DNA]</scope>
    <source>
        <strain evidence="2 3">C7</strain>
    </source>
</reference>
<evidence type="ECO:0000313" key="3">
    <source>
        <dbReference type="Proteomes" id="UP000016860"/>
    </source>
</evidence>
<dbReference type="EMBL" id="ATAY01000098">
    <property type="protein sequence ID" value="EPR07752.1"/>
    <property type="molecule type" value="Genomic_DNA"/>
</dbReference>
<dbReference type="Pfam" id="PF21722">
    <property type="entry name" value="Gly_rich_2"/>
    <property type="match status" value="1"/>
</dbReference>
<gene>
    <name evidence="2" type="ORF">L323_19825</name>
</gene>
<proteinExistence type="predicted"/>
<dbReference type="STRING" id="1330534.L323_19825"/>
<dbReference type="RefSeq" id="WP_020817314.1">
    <property type="nucleotide sequence ID" value="NZ_ATAY01000098.1"/>
</dbReference>
<dbReference type="PATRIC" id="fig|1330534.3.peg.3937"/>
<evidence type="ECO:0000313" key="2">
    <source>
        <dbReference type="EMBL" id="EPR07752.1"/>
    </source>
</evidence>
<name>U4QXW5_9FIRM</name>